<dbReference type="PANTHER" id="PTHR33331:SF13">
    <property type="entry name" value="COILED-COIL DOMAIN CONTAINING 162"/>
    <property type="match status" value="1"/>
</dbReference>
<dbReference type="Proteomes" id="UP000039865">
    <property type="component" value="Unassembled WGS sequence"/>
</dbReference>
<feature type="region of interest" description="Disordered" evidence="2">
    <location>
        <begin position="2714"/>
        <end position="2744"/>
    </location>
</feature>
<feature type="region of interest" description="Disordered" evidence="2">
    <location>
        <begin position="2803"/>
        <end position="2835"/>
    </location>
</feature>
<feature type="compositionally biased region" description="Low complexity" evidence="2">
    <location>
        <begin position="2966"/>
        <end position="2979"/>
    </location>
</feature>
<proteinExistence type="predicted"/>
<keyword evidence="4" id="KW-1185">Reference proteome</keyword>
<accession>A0A078AME6</accession>
<feature type="compositionally biased region" description="Low complexity" evidence="2">
    <location>
        <begin position="2116"/>
        <end position="2129"/>
    </location>
</feature>
<feature type="coiled-coil region" evidence="1">
    <location>
        <begin position="2529"/>
        <end position="2577"/>
    </location>
</feature>
<gene>
    <name evidence="3" type="primary">Contig15518.g16539</name>
    <name evidence="3" type="ORF">STYLEM_12393</name>
</gene>
<feature type="compositionally biased region" description="Polar residues" evidence="2">
    <location>
        <begin position="1024"/>
        <end position="1037"/>
    </location>
</feature>
<keyword evidence="1" id="KW-0175">Coiled coil</keyword>
<feature type="compositionally biased region" description="Polar residues" evidence="2">
    <location>
        <begin position="2714"/>
        <end position="2741"/>
    </location>
</feature>
<sequence>MKKDQQAKQQQSSTKPQDETLDQCQEKLRDVYMNYKDLVHRQKGEKRIFYFKPETFLLQDPEKQRVFREKLLKKITAIPNPQPITYMGDELHKQIIETIQDRSQPPLTRKALASFYKRKHYSLQHKKYKVLLRWAHHALTTEYMERIGHEATFKYGKMEYEMENAMNRCDRLEGDDDYDAALNVQRPNTKAKEGGSLYEPISSLRRDDIEVYLRTVTYEQKIQKLVSKYLARLKWMPLYKRFEIFQDARGEQTIPKNSQDLKEELELIIENYHVSKQKAQNQNKADSLLNSIKNDHDMAPSMIENSIELKLHILDKSLEYGIYGDIELDQGYSFAYQITIFFPTYFQRQIIKSQFSLYDAFAGEEKDQNSIQKRNLQNMVKIDTNIFKDISTTKNNIPSQDSLNIDEGFRSIKVLRLKSCAYWIDYCGVMQPQIPAHIQKQAAFLSINNPIDSLLRSALNFLDVNDLATVNRILEETARLHQAQQKDKFINNSKNKKKKSASGQQSANMKKNQEHHPEKPSMHDDTQNIRDHFTSALKGDIQQDQKDNMKELPNVSINSLRYLPQHMIHAYYILRHMKSRDYKTKILYIMNYFRAIQKRMMLDLREFATRERILGDLVQPIIPATEADKNSQINANASYFKNLNSQELGNNIPSKIVNSVNNMSKDEKPSMFSKIAENDIEKEKQFSIFEDGVIKTENSLVDMKKYKFKGKFNNKVFSTCPSIPRFHATFGEPIEFQPYNVELERIGSIKHATDEGVKLLGRVDHIEVDAKNREVFVKDDFGLYIMYDCSFQDMKDLEEEILKIGSFYIAKHEILINTENEKPYPLIDRLSLMEDLLEMEQHFQFKKVQLIQTYMECYEHISEPLEQQRLMQIIIDLMSLRPRLNLNSTYFRDSYQAEINCLDKHTELLQVIIKNQMLIEKEENKRVHAYLDLTYKIANDQIKGKWTYSDAEDFFEELKKRKATINIMNGMKVEEKINVDEDLNPHITDMNPSQASDQKDDDKDSSATKRFLNKVNENKYGSKFQVQQEPGSNTNKNPGPPQNEELQGGFAAVLGLPPITVESLYMQYKEKDEIILEVMNENANFIRVYEGYPDQHLYLSAQASQKLCLYKFSEWNIPINVLDFFDSLNFCTKFYATIQSIYVELNEVLKPHDPSLATLIETKILERSLVEYQKCKAFLADDLKEYKGAEYIEDETIVGNADKLTFYAKDMVSHLAKCLKPNINPFLISKLDVETINFFDYPQQSKEQNPYLKAPLLLREDMDVSLKIAENHARPSAGSYQRFFPQLKELMRKINIPPMLQIYCNTVELLRLRQELLFAVSESMLLQEVYENQSKMVNRQNFKVIYSDQINFDNYLIDQSKINYIDDGPAKLIDFDLAISEFDQLLKSNLNFRSSDAIKMMMCNSGLEELRAILHYQLMQKQLLIIGVRMNQLLIDTHMRALSELELAKKGFALPNMIVKLPSLISKTGDGFNLESYQRERQKFQSNLVNEAAPVFYYIGTRKAKLRNTVSKKFSVFLTSVASTFGKVECSLRVLRAYKLKLVHSYCKEVLKEAYHDSMKIQAVAACQKLRTLSQVFNIDESILSLGHSSGGIDKPQIFKYEQNDFFENFFCAYNPSYQENQQSSFSKDPYSSNLAFSTENLEIQNYYMIPSTISLMKCEAITYEELSAINTKHPSFDFSGVPDDNDVELSIKKMLPKFRPLASEYPKDDYEKDRISLRYVDFKDSYDYSVTVYSQLFSYYCMIERIFHIKYFITKLASNLVDSLSMEQHVFNGLPFWNLDTETEGMIKSMKADTDKERLSEKILNKIVAEKRARVNLSDDVINLSNMLNLVIKKMQHFIHHKAPDKISQSSVIIPRQRALEFLYSYHEFRYYFLVHTMDKLIDSYHSKGGSKEVRIISEFQQRLIKRDHVKISYRYNSFHSNASLTRPDHFSLESSNIFHYYGNHEEYSDFNTCLMPIVNEHAMSPAQITLFEGIYVNQKMKATQFVGQIPNYPRAYPSLEAGLINLSETERAYVNSSVHSMKGFFKDYLEIIHQEVIENEEAMNVQSLKKVKKFLGELIQAKQLKNALICWLANSTLPTDTKIYQSYLQQYKNDIFWKIMYQKDQLPSVYGHAQQQHQQQQQQKTQQSLELQGKERNKQAEQTMLLNQQLINMQIQVLVDQVQSCKAETIVLSNEIERQIVKSAISAIDQEASALANCFSMNSKMIDMHIHPFQQFASTCYSVVDQNSHLDMVTKVAEVQKFITKLRNRGTEVETLTSGPGMVFTIKDFNECIQILCRGLIKYSEREMRSRSEDLSKKEQHYLTLLYVKDRKIENLEERISNTRDNLDKLINSKMYEKGNQLIYELDLVNRQLRLFKDNIFAMERELRSNIRAEFAETLRRNMRDLDTSVNRFKDFKNDVTTKVKADLAQEQYKIEKILKKKAEEFKNISTTSNSNRDGKLQNRVKFQSTEIVENPASRASNFPTLQELNEMTEREARAELAQMWDIMRKLRIFWKTKEVLTIDKYEKEIFTLKKQQTSNACLWEQLAEAEKREKVLKQELVFTQQSLAASEKVIEKLKDDLRRSESDRIRLNQYKTNKSQRLEELEGKVRKFEVLENINLEKLIDTLGSKEKEIMKLKDLEKNFDQRLHAIEKRKDNEVFNIKGQYQKELVLKRDVLERLEGLRMELRMLEKNEGSMAEVWKTKCKELVEICNNLKNENDQMRTRLVNLSQSMQSQQEYTQELEQQNSKQQSHDNSFQLPKLMPNVNYNKMLNNIQTSKYGTTTGSNTRHSSVAKNESQMIQGSMEKSFLGGATVGNYQDISTTSKPGAKQSAHKRGQSINDSQSQSKLTDMSQNKQLHGNMINSQRFGIKGQQAQITFGKGYQSVRQSQVGVNQFKQNEDMNDFMKKGVTGQMNFKSGVEMTNTTTSYNNNTFLAMNNGNMDSSFNKIMNSKAIGQSSEISKARLNDSRHNESRKVSQDRYGSSALLAGGISSAGSHKKRSNNDIVGFMNSEVPSPMKHSNIFEQNELQEQHPQHTSQYSKEELPLSNDQDNILSAKQSSRETQ</sequence>
<feature type="region of interest" description="Disordered" evidence="2">
    <location>
        <begin position="2945"/>
        <end position="3048"/>
    </location>
</feature>
<dbReference type="OrthoDB" id="76966at2759"/>
<feature type="region of interest" description="Disordered" evidence="2">
    <location>
        <begin position="1022"/>
        <end position="1046"/>
    </location>
</feature>
<feature type="region of interest" description="Disordered" evidence="2">
    <location>
        <begin position="2114"/>
        <end position="2136"/>
    </location>
</feature>
<feature type="compositionally biased region" description="Polar residues" evidence="2">
    <location>
        <begin position="3031"/>
        <end position="3042"/>
    </location>
</feature>
<name>A0A078AME6_STYLE</name>
<feature type="compositionally biased region" description="Basic and acidic residues" evidence="2">
    <location>
        <begin position="997"/>
        <end position="1006"/>
    </location>
</feature>
<feature type="region of interest" description="Disordered" evidence="2">
    <location>
        <begin position="1"/>
        <end position="22"/>
    </location>
</feature>
<feature type="region of interest" description="Disordered" evidence="2">
    <location>
        <begin position="2761"/>
        <end position="2781"/>
    </location>
</feature>
<dbReference type="PANTHER" id="PTHR33331">
    <property type="entry name" value="COILED-COIL DOMAIN-CONTAINING PROTEIN 162"/>
    <property type="match status" value="1"/>
</dbReference>
<evidence type="ECO:0000313" key="4">
    <source>
        <dbReference type="Proteomes" id="UP000039865"/>
    </source>
</evidence>
<evidence type="ECO:0000313" key="3">
    <source>
        <dbReference type="EMBL" id="CDW83349.1"/>
    </source>
</evidence>
<feature type="compositionally biased region" description="Polar residues" evidence="2">
    <location>
        <begin position="2821"/>
        <end position="2835"/>
    </location>
</feature>
<feature type="compositionally biased region" description="Basic and acidic residues" evidence="2">
    <location>
        <begin position="2945"/>
        <end position="2962"/>
    </location>
</feature>
<reference evidence="3 4" key="1">
    <citation type="submission" date="2014-06" db="EMBL/GenBank/DDBJ databases">
        <authorList>
            <person name="Swart Estienne"/>
        </authorList>
    </citation>
    <scope>NUCLEOTIDE SEQUENCE [LARGE SCALE GENOMIC DNA]</scope>
    <source>
        <strain evidence="3 4">130c</strain>
    </source>
</reference>
<feature type="region of interest" description="Disordered" evidence="2">
    <location>
        <begin position="484"/>
        <end position="526"/>
    </location>
</feature>
<protein>
    <submittedName>
        <fullName evidence="3">Uncharacterized protein</fullName>
    </submittedName>
</protein>
<feature type="compositionally biased region" description="Basic and acidic residues" evidence="2">
    <location>
        <begin position="511"/>
        <end position="526"/>
    </location>
</feature>
<organism evidence="3 4">
    <name type="scientific">Stylonychia lemnae</name>
    <name type="common">Ciliate</name>
    <dbReference type="NCBI Taxonomy" id="5949"/>
    <lineage>
        <taxon>Eukaryota</taxon>
        <taxon>Sar</taxon>
        <taxon>Alveolata</taxon>
        <taxon>Ciliophora</taxon>
        <taxon>Intramacronucleata</taxon>
        <taxon>Spirotrichea</taxon>
        <taxon>Stichotrichia</taxon>
        <taxon>Sporadotrichida</taxon>
        <taxon>Oxytrichidae</taxon>
        <taxon>Stylonychinae</taxon>
        <taxon>Stylonychia</taxon>
    </lineage>
</organism>
<dbReference type="EMBL" id="CCKQ01011779">
    <property type="protein sequence ID" value="CDW83349.1"/>
    <property type="molecule type" value="Genomic_DNA"/>
</dbReference>
<evidence type="ECO:0000256" key="1">
    <source>
        <dbReference type="SAM" id="Coils"/>
    </source>
</evidence>
<feature type="region of interest" description="Disordered" evidence="2">
    <location>
        <begin position="983"/>
        <end position="1006"/>
    </location>
</feature>
<evidence type="ECO:0000256" key="2">
    <source>
        <dbReference type="SAM" id="MobiDB-lite"/>
    </source>
</evidence>
<dbReference type="InParanoid" id="A0A078AME6"/>
<dbReference type="InterPro" id="IPR040401">
    <property type="entry name" value="CCDC162"/>
</dbReference>